<reference evidence="2 3" key="1">
    <citation type="submission" date="2017-09" db="EMBL/GenBank/DDBJ databases">
        <authorList>
            <consortium name="International Durum Wheat Genome Sequencing Consortium (IDWGSC)"/>
            <person name="Milanesi L."/>
        </authorList>
    </citation>
    <scope>NUCLEOTIDE SEQUENCE [LARGE SCALE GENOMIC DNA]</scope>
    <source>
        <strain evidence="3">cv. Svevo</strain>
    </source>
</reference>
<organism evidence="2 3">
    <name type="scientific">Triticum turgidum subsp. durum</name>
    <name type="common">Durum wheat</name>
    <name type="synonym">Triticum durum</name>
    <dbReference type="NCBI Taxonomy" id="4567"/>
    <lineage>
        <taxon>Eukaryota</taxon>
        <taxon>Viridiplantae</taxon>
        <taxon>Streptophyta</taxon>
        <taxon>Embryophyta</taxon>
        <taxon>Tracheophyta</taxon>
        <taxon>Spermatophyta</taxon>
        <taxon>Magnoliopsida</taxon>
        <taxon>Liliopsida</taxon>
        <taxon>Poales</taxon>
        <taxon>Poaceae</taxon>
        <taxon>BOP clade</taxon>
        <taxon>Pooideae</taxon>
        <taxon>Triticodae</taxon>
        <taxon>Triticeae</taxon>
        <taxon>Triticinae</taxon>
        <taxon>Triticum</taxon>
    </lineage>
</organism>
<keyword evidence="1" id="KW-0812">Transmembrane</keyword>
<keyword evidence="1" id="KW-1133">Transmembrane helix</keyword>
<protein>
    <submittedName>
        <fullName evidence="2">Uncharacterized protein</fullName>
    </submittedName>
</protein>
<feature type="transmembrane region" description="Helical" evidence="1">
    <location>
        <begin position="6"/>
        <end position="25"/>
    </location>
</feature>
<proteinExistence type="predicted"/>
<name>A0A9R0QLN6_TRITD</name>
<keyword evidence="3" id="KW-1185">Reference proteome</keyword>
<dbReference type="AlphaFoldDB" id="A0A9R0QLN6"/>
<evidence type="ECO:0000313" key="2">
    <source>
        <dbReference type="EMBL" id="VAH11930.1"/>
    </source>
</evidence>
<evidence type="ECO:0000256" key="1">
    <source>
        <dbReference type="SAM" id="Phobius"/>
    </source>
</evidence>
<evidence type="ECO:0000313" key="3">
    <source>
        <dbReference type="Proteomes" id="UP000324705"/>
    </source>
</evidence>
<dbReference type="Proteomes" id="UP000324705">
    <property type="component" value="Chromosome 1B"/>
</dbReference>
<accession>A0A9R0QLN6</accession>
<dbReference type="Gramene" id="TRITD1Bv1G000640.1">
    <property type="protein sequence ID" value="TRITD1Bv1G000640.1"/>
    <property type="gene ID" value="TRITD1Bv1G000640"/>
</dbReference>
<keyword evidence="1" id="KW-0472">Membrane</keyword>
<dbReference type="EMBL" id="LT934112">
    <property type="protein sequence ID" value="VAH11930.1"/>
    <property type="molecule type" value="Genomic_DNA"/>
</dbReference>
<gene>
    <name evidence="2" type="ORF">TRITD_1Bv1G000640</name>
</gene>
<sequence>MNRNIIIILVVYLPHTPIDSSIYLLNLQRLRCKNKSALPRVLQFLRLRTQSSVFTSAISTCTTQNSLVISAPSSSNLGSQLTTLARATCVMIF</sequence>